<gene>
    <name evidence="2" type="ORF">UFOVP1305_20</name>
    <name evidence="1" type="ORF">UFOVP896_58</name>
</gene>
<evidence type="ECO:0000313" key="1">
    <source>
        <dbReference type="EMBL" id="CAB4169654.1"/>
    </source>
</evidence>
<name>A0A6J5PQ09_9CAUD</name>
<sequence length="249" mass="27627">MNDDHIYDEVIDVESLESLSVAGLSLVTRPDALVRPAASVSDIERAFHDYQSLCARLLDADDIQKIGGRSFRKKSAWRKLAVAFGVSCQVIDRIYDRDDEGHIHRAEVVVRATAPNGRFMEGLGVCDISERKFSKVEHDIPATAMTRATNRACADLFGMGEVSAEEMSQESHSYAQPVRTQAAKPEVDVDAMNALIESVRELPEAYREKFKEQRKSASIEWPVPSSKMSAALNIVTALKAQAERDAEPF</sequence>
<evidence type="ECO:0000313" key="2">
    <source>
        <dbReference type="EMBL" id="CAB4197549.1"/>
    </source>
</evidence>
<protein>
    <submittedName>
        <fullName evidence="1">Uncharacterized protein</fullName>
    </submittedName>
</protein>
<dbReference type="PANTHER" id="PTHR37731">
    <property type="entry name" value="PEPTIDE TRANSPORTER FAMILY PROTEIN"/>
    <property type="match status" value="1"/>
</dbReference>
<organism evidence="1">
    <name type="scientific">uncultured Caudovirales phage</name>
    <dbReference type="NCBI Taxonomy" id="2100421"/>
    <lineage>
        <taxon>Viruses</taxon>
        <taxon>Duplodnaviria</taxon>
        <taxon>Heunggongvirae</taxon>
        <taxon>Uroviricota</taxon>
        <taxon>Caudoviricetes</taxon>
        <taxon>Peduoviridae</taxon>
        <taxon>Maltschvirus</taxon>
        <taxon>Maltschvirus maltsch</taxon>
    </lineage>
</organism>
<dbReference type="EMBL" id="LR797254">
    <property type="protein sequence ID" value="CAB4197549.1"/>
    <property type="molecule type" value="Genomic_DNA"/>
</dbReference>
<reference evidence="1" key="1">
    <citation type="submission" date="2020-05" db="EMBL/GenBank/DDBJ databases">
        <authorList>
            <person name="Chiriac C."/>
            <person name="Salcher M."/>
            <person name="Ghai R."/>
            <person name="Kavagutti S V."/>
        </authorList>
    </citation>
    <scope>NUCLEOTIDE SEQUENCE</scope>
</reference>
<accession>A0A6J5PQ09</accession>
<dbReference type="EMBL" id="LR796844">
    <property type="protein sequence ID" value="CAB4169654.1"/>
    <property type="molecule type" value="Genomic_DNA"/>
</dbReference>
<proteinExistence type="predicted"/>
<dbReference type="PANTHER" id="PTHR37731:SF1">
    <property type="entry name" value="PEPTIDE TRANSPORTER FAMILY PROTEIN"/>
    <property type="match status" value="1"/>
</dbReference>